<evidence type="ECO:0000313" key="1">
    <source>
        <dbReference type="EMBL" id="MCI0184695.1"/>
    </source>
</evidence>
<dbReference type="Proteomes" id="UP001139263">
    <property type="component" value="Unassembled WGS sequence"/>
</dbReference>
<accession>A0A9X1VBI2</accession>
<dbReference type="RefSeq" id="WP_241716568.1">
    <property type="nucleotide sequence ID" value="NZ_JALBUF010000021.1"/>
</dbReference>
<protein>
    <submittedName>
        <fullName evidence="1">Uncharacterized protein</fullName>
    </submittedName>
</protein>
<evidence type="ECO:0000313" key="2">
    <source>
        <dbReference type="Proteomes" id="UP001139263"/>
    </source>
</evidence>
<name>A0A9X1VBI2_9BACL</name>
<keyword evidence="2" id="KW-1185">Reference proteome</keyword>
<proteinExistence type="predicted"/>
<dbReference type="EMBL" id="JALBUF010000021">
    <property type="protein sequence ID" value="MCI0184695.1"/>
    <property type="molecule type" value="Genomic_DNA"/>
</dbReference>
<reference evidence="1" key="1">
    <citation type="submission" date="2022-03" db="EMBL/GenBank/DDBJ databases">
        <title>Draft Genome Sequence of Firmicute Strain S0AB, a Heterotrophic Iron/Sulfur-Oxidizing Extreme Acidophile.</title>
        <authorList>
            <person name="Vergara E."/>
            <person name="Pakostova E."/>
            <person name="Johnson D.B."/>
            <person name="Holmes D.S."/>
        </authorList>
    </citation>
    <scope>NUCLEOTIDE SEQUENCE</scope>
    <source>
        <strain evidence="1">S0AB</strain>
    </source>
</reference>
<comment type="caution">
    <text evidence="1">The sequence shown here is derived from an EMBL/GenBank/DDBJ whole genome shotgun (WGS) entry which is preliminary data.</text>
</comment>
<dbReference type="AlphaFoldDB" id="A0A9X1VBI2"/>
<gene>
    <name evidence="1" type="ORF">MM817_02992</name>
</gene>
<sequence length="113" mass="13101">MKPLLNQQELYQVTCTLVRETPIGTHVWRVSEWMPMVTPSGYIDQVAEFHLQLNGRVYISTLSHSHVQRVRHHHERFPLDATSAPVQMRKNLHLQTGRKKRHPVSKGCADHSC</sequence>
<organism evidence="1 2">
    <name type="scientific">Sulfoacidibacillus ferrooxidans</name>
    <dbReference type="NCBI Taxonomy" id="2005001"/>
    <lineage>
        <taxon>Bacteria</taxon>
        <taxon>Bacillati</taxon>
        <taxon>Bacillota</taxon>
        <taxon>Bacilli</taxon>
        <taxon>Bacillales</taxon>
        <taxon>Alicyclobacillaceae</taxon>
        <taxon>Sulfoacidibacillus</taxon>
    </lineage>
</organism>